<dbReference type="InterPro" id="IPR050259">
    <property type="entry name" value="SDR"/>
</dbReference>
<evidence type="ECO:0000256" key="1">
    <source>
        <dbReference type="ARBA" id="ARBA00006484"/>
    </source>
</evidence>
<keyword evidence="2" id="KW-0560">Oxidoreductase</keyword>
<dbReference type="PANTHER" id="PTHR42879:SF2">
    <property type="entry name" value="3-OXOACYL-[ACYL-CARRIER-PROTEIN] REDUCTASE FABG"/>
    <property type="match status" value="1"/>
</dbReference>
<dbReference type="OrthoDB" id="9804774at2"/>
<protein>
    <submittedName>
        <fullName evidence="4">3-oxoacyl-[acyl-carrier protein] reductase</fullName>
    </submittedName>
</protein>
<evidence type="ECO:0000313" key="5">
    <source>
        <dbReference type="Proteomes" id="UP000254848"/>
    </source>
</evidence>
<dbReference type="InterPro" id="IPR020904">
    <property type="entry name" value="Sc_DH/Rdtase_CS"/>
</dbReference>
<feature type="domain" description="Ketoreductase" evidence="3">
    <location>
        <begin position="4"/>
        <end position="182"/>
    </location>
</feature>
<evidence type="ECO:0000259" key="3">
    <source>
        <dbReference type="SMART" id="SM00822"/>
    </source>
</evidence>
<evidence type="ECO:0000256" key="2">
    <source>
        <dbReference type="ARBA" id="ARBA00023002"/>
    </source>
</evidence>
<dbReference type="PRINTS" id="PR00081">
    <property type="entry name" value="GDHRDH"/>
</dbReference>
<proteinExistence type="inferred from homology"/>
<dbReference type="InterPro" id="IPR036291">
    <property type="entry name" value="NAD(P)-bd_dom_sf"/>
</dbReference>
<dbReference type="FunFam" id="3.40.50.720:FF:000173">
    <property type="entry name" value="3-oxoacyl-[acyl-carrier protein] reductase"/>
    <property type="match status" value="1"/>
</dbReference>
<dbReference type="SMART" id="SM00822">
    <property type="entry name" value="PKS_KR"/>
    <property type="match status" value="1"/>
</dbReference>
<dbReference type="InterPro" id="IPR057326">
    <property type="entry name" value="KR_dom"/>
</dbReference>
<dbReference type="PANTHER" id="PTHR42879">
    <property type="entry name" value="3-OXOACYL-(ACYL-CARRIER-PROTEIN) REDUCTASE"/>
    <property type="match status" value="1"/>
</dbReference>
<name>A0A370R4I5_9GAMM</name>
<comment type="similarity">
    <text evidence="1">Belongs to the short-chain dehydrogenases/reductases (SDR) family.</text>
</comment>
<dbReference type="Gene3D" id="3.40.50.720">
    <property type="entry name" value="NAD(P)-binding Rossmann-like Domain"/>
    <property type="match status" value="1"/>
</dbReference>
<gene>
    <name evidence="4" type="ORF">C8D90_101787</name>
</gene>
<sequence length="239" mass="26009">MSRKWVLVTGGSRGIGAELVRCLSRQYDIVFTWLNNGQEETQFTGTDWIKSIQCDGRSEQQVVATAEQLLREHGSPYAIVHNSGICRDSLHIHQSSDSWQQVMDSNLNTVLYWNRILLPAMMLQGEGALLLMSSVSGIKGNPGQSAYAASKAALIGMGHSLALELGRFGITVNCLLPGFIETDMTAALPGPRKEALRKSIPLRRFGTAQEVAQTAAFLLSEPARYITAQSIIIDGGMTA</sequence>
<dbReference type="RefSeq" id="WP_115457066.1">
    <property type="nucleotide sequence ID" value="NZ_QRAP01000001.1"/>
</dbReference>
<dbReference type="PRINTS" id="PR00080">
    <property type="entry name" value="SDRFAMILY"/>
</dbReference>
<keyword evidence="5" id="KW-1185">Reference proteome</keyword>
<dbReference type="Pfam" id="PF13561">
    <property type="entry name" value="adh_short_C2"/>
    <property type="match status" value="1"/>
</dbReference>
<organism evidence="4 5">
    <name type="scientific">Enterobacillus tribolii</name>
    <dbReference type="NCBI Taxonomy" id="1487935"/>
    <lineage>
        <taxon>Bacteria</taxon>
        <taxon>Pseudomonadati</taxon>
        <taxon>Pseudomonadota</taxon>
        <taxon>Gammaproteobacteria</taxon>
        <taxon>Enterobacterales</taxon>
        <taxon>Hafniaceae</taxon>
        <taxon>Enterobacillus</taxon>
    </lineage>
</organism>
<evidence type="ECO:0000313" key="4">
    <source>
        <dbReference type="EMBL" id="RDK97339.1"/>
    </source>
</evidence>
<dbReference type="GO" id="GO:0032787">
    <property type="term" value="P:monocarboxylic acid metabolic process"/>
    <property type="evidence" value="ECO:0007669"/>
    <property type="project" value="UniProtKB-ARBA"/>
</dbReference>
<dbReference type="AlphaFoldDB" id="A0A370R4I5"/>
<dbReference type="SUPFAM" id="SSF51735">
    <property type="entry name" value="NAD(P)-binding Rossmann-fold domains"/>
    <property type="match status" value="1"/>
</dbReference>
<dbReference type="Proteomes" id="UP000254848">
    <property type="component" value="Unassembled WGS sequence"/>
</dbReference>
<dbReference type="EMBL" id="QRAP01000001">
    <property type="protein sequence ID" value="RDK97339.1"/>
    <property type="molecule type" value="Genomic_DNA"/>
</dbReference>
<dbReference type="PROSITE" id="PS00061">
    <property type="entry name" value="ADH_SHORT"/>
    <property type="match status" value="1"/>
</dbReference>
<dbReference type="GO" id="GO:0016491">
    <property type="term" value="F:oxidoreductase activity"/>
    <property type="evidence" value="ECO:0007669"/>
    <property type="project" value="UniProtKB-KW"/>
</dbReference>
<accession>A0A370R4I5</accession>
<dbReference type="InterPro" id="IPR002347">
    <property type="entry name" value="SDR_fam"/>
</dbReference>
<reference evidence="4 5" key="1">
    <citation type="submission" date="2018-07" db="EMBL/GenBank/DDBJ databases">
        <title>Genomic Encyclopedia of Type Strains, Phase IV (KMG-IV): sequencing the most valuable type-strain genomes for metagenomic binning, comparative biology and taxonomic classification.</title>
        <authorList>
            <person name="Goeker M."/>
        </authorList>
    </citation>
    <scope>NUCLEOTIDE SEQUENCE [LARGE SCALE GENOMIC DNA]</scope>
    <source>
        <strain evidence="4 5">DSM 103736</strain>
    </source>
</reference>
<comment type="caution">
    <text evidence="4">The sequence shown here is derived from an EMBL/GenBank/DDBJ whole genome shotgun (WGS) entry which is preliminary data.</text>
</comment>